<accession>A0AA36GJW7</accession>
<reference evidence="1" key="1">
    <citation type="submission" date="2023-07" db="EMBL/GenBank/DDBJ databases">
        <authorList>
            <consortium name="CYATHOMIX"/>
        </authorList>
    </citation>
    <scope>NUCLEOTIDE SEQUENCE</scope>
    <source>
        <strain evidence="1">N/A</strain>
    </source>
</reference>
<evidence type="ECO:0008006" key="3">
    <source>
        <dbReference type="Google" id="ProtNLM"/>
    </source>
</evidence>
<comment type="caution">
    <text evidence="1">The sequence shown here is derived from an EMBL/GenBank/DDBJ whole genome shotgun (WGS) entry which is preliminary data.</text>
</comment>
<organism evidence="1 2">
    <name type="scientific">Cylicocyclus nassatus</name>
    <name type="common">Nematode worm</name>
    <dbReference type="NCBI Taxonomy" id="53992"/>
    <lineage>
        <taxon>Eukaryota</taxon>
        <taxon>Metazoa</taxon>
        <taxon>Ecdysozoa</taxon>
        <taxon>Nematoda</taxon>
        <taxon>Chromadorea</taxon>
        <taxon>Rhabditida</taxon>
        <taxon>Rhabditina</taxon>
        <taxon>Rhabditomorpha</taxon>
        <taxon>Strongyloidea</taxon>
        <taxon>Strongylidae</taxon>
        <taxon>Cylicocyclus</taxon>
    </lineage>
</organism>
<name>A0AA36GJW7_CYLNA</name>
<keyword evidence="2" id="KW-1185">Reference proteome</keyword>
<proteinExistence type="predicted"/>
<dbReference type="Proteomes" id="UP001176961">
    <property type="component" value="Unassembled WGS sequence"/>
</dbReference>
<dbReference type="AlphaFoldDB" id="A0AA36GJW7"/>
<dbReference type="EMBL" id="CATQJL010000112">
    <property type="protein sequence ID" value="CAJ0593378.1"/>
    <property type="molecule type" value="Genomic_DNA"/>
</dbReference>
<gene>
    <name evidence="1" type="ORF">CYNAS_LOCUS5361</name>
</gene>
<evidence type="ECO:0000313" key="1">
    <source>
        <dbReference type="EMBL" id="CAJ0593378.1"/>
    </source>
</evidence>
<sequence length="392" mass="44918">MFIGRPEKSMSEISISNHDVDVLEKRFTCWNSLPMELKVKVVRNLPYPTLRNFMFLSKECMEIALLLKASVHAVFLLDAEYGGRSGSFAKIVVNDKLRKSYTIGFEGKGRSCIARRIRNRGQNMAKGLEYPMESCYAVSMRVLFQIAKNLKPENVVLELANVGVVKETLRKLPSTLSITCGALTVRSTDLSFLSMLLPHVTPGCELRIDGRIMNPCLFITSRYSFIVKRNNLTSRVFDLEVVKAAPFIRSVVDCDINDEQLVHLRASELHLRAPRISEKGLNGLILQWMKGSRKIVRICIVEKTFNFDMIFENVDKSKVQSSSLELLQIPFFDKYVKIRPPHERLALVRNELGDQLLVNISWKFCEIMDPYAEYMSQNYEFASFQTTSFWSP</sequence>
<protein>
    <recommendedName>
        <fullName evidence="3">F-box domain-containing protein</fullName>
    </recommendedName>
</protein>
<evidence type="ECO:0000313" key="2">
    <source>
        <dbReference type="Proteomes" id="UP001176961"/>
    </source>
</evidence>